<feature type="domain" description="Serine aminopeptidase S33" evidence="1">
    <location>
        <begin position="27"/>
        <end position="269"/>
    </location>
</feature>
<dbReference type="InterPro" id="IPR029058">
    <property type="entry name" value="AB_hydrolase_fold"/>
</dbReference>
<dbReference type="Pfam" id="PF12146">
    <property type="entry name" value="Hydrolase_4"/>
    <property type="match status" value="1"/>
</dbReference>
<gene>
    <name evidence="2" type="ORF">UFOPK3837_00621</name>
</gene>
<dbReference type="Gene3D" id="3.40.50.1820">
    <property type="entry name" value="alpha/beta hydrolase"/>
    <property type="match status" value="1"/>
</dbReference>
<dbReference type="InterPro" id="IPR051044">
    <property type="entry name" value="MAG_DAG_Lipase"/>
</dbReference>
<evidence type="ECO:0000259" key="1">
    <source>
        <dbReference type="Pfam" id="PF12146"/>
    </source>
</evidence>
<dbReference type="SUPFAM" id="SSF53474">
    <property type="entry name" value="alpha/beta-Hydrolases"/>
    <property type="match status" value="1"/>
</dbReference>
<accession>A0A6J7KF30</accession>
<reference evidence="2" key="1">
    <citation type="submission" date="2020-05" db="EMBL/GenBank/DDBJ databases">
        <authorList>
            <person name="Chiriac C."/>
            <person name="Salcher M."/>
            <person name="Ghai R."/>
            <person name="Kavagutti S V."/>
        </authorList>
    </citation>
    <scope>NUCLEOTIDE SEQUENCE</scope>
</reference>
<evidence type="ECO:0000313" key="2">
    <source>
        <dbReference type="EMBL" id="CAB4954031.1"/>
    </source>
</evidence>
<sequence length="287" mass="31794">MTELPFTRSHKDAQGVNSTFFEWPVANPKAVVQIAHGLGEHARRYDDLAAYLNRAGFSVYADDHRGHGETGLEQLKNRQIKALGNLGEGGMLATFEAVHELTKLAKRENPGKPFILLGHSWGSFISQKLLNRYSRDYDLAILTGTTLTMPGTMGAFGFNKKWAGPDATGFEWLSRDPEVAKAFVADPKTFYADAAKVFGIVNSLRLFGKPSADVRDDLPMLVMVGGDDPIGAEKGAKALVDAYQKRAGVRDIELIVYHDARHEVFNETNRDEVFKDLVDWLNSHLSD</sequence>
<protein>
    <submittedName>
        <fullName evidence="2">Unannotated protein</fullName>
    </submittedName>
</protein>
<dbReference type="PANTHER" id="PTHR11614">
    <property type="entry name" value="PHOSPHOLIPASE-RELATED"/>
    <property type="match status" value="1"/>
</dbReference>
<dbReference type="InterPro" id="IPR022742">
    <property type="entry name" value="Hydrolase_4"/>
</dbReference>
<organism evidence="2">
    <name type="scientific">freshwater metagenome</name>
    <dbReference type="NCBI Taxonomy" id="449393"/>
    <lineage>
        <taxon>unclassified sequences</taxon>
        <taxon>metagenomes</taxon>
        <taxon>ecological metagenomes</taxon>
    </lineage>
</organism>
<name>A0A6J7KF30_9ZZZZ</name>
<dbReference type="AlphaFoldDB" id="A0A6J7KF30"/>
<proteinExistence type="predicted"/>
<dbReference type="EMBL" id="CAFBNO010000020">
    <property type="protein sequence ID" value="CAB4954031.1"/>
    <property type="molecule type" value="Genomic_DNA"/>
</dbReference>